<keyword evidence="3" id="KW-1185">Reference proteome</keyword>
<evidence type="ECO:0000313" key="3">
    <source>
        <dbReference type="Proteomes" id="UP000539350"/>
    </source>
</evidence>
<protein>
    <submittedName>
        <fullName evidence="2">Glycosyltransferase</fullName>
    </submittedName>
</protein>
<dbReference type="SUPFAM" id="SSF53448">
    <property type="entry name" value="Nucleotide-diphospho-sugar transferases"/>
    <property type="match status" value="1"/>
</dbReference>
<evidence type="ECO:0000313" key="2">
    <source>
        <dbReference type="EMBL" id="MBA6412292.1"/>
    </source>
</evidence>
<proteinExistence type="predicted"/>
<dbReference type="Pfam" id="PF00535">
    <property type="entry name" value="Glycos_transf_2"/>
    <property type="match status" value="1"/>
</dbReference>
<reference evidence="2 3" key="1">
    <citation type="submission" date="2020-07" db="EMBL/GenBank/DDBJ databases">
        <title>Halieaceae bacterium, F7430, whole genome shotgun sequencing project.</title>
        <authorList>
            <person name="Jiang S."/>
            <person name="Liu Z.W."/>
            <person name="Du Z.J."/>
        </authorList>
    </citation>
    <scope>NUCLEOTIDE SEQUENCE [LARGE SCALE GENOMIC DNA]</scope>
    <source>
        <strain evidence="2 3">F7430</strain>
    </source>
</reference>
<evidence type="ECO:0000259" key="1">
    <source>
        <dbReference type="Pfam" id="PF00535"/>
    </source>
</evidence>
<gene>
    <name evidence="2" type="ORF">H2508_04130</name>
</gene>
<name>A0A7W2TUQ9_9GAMM</name>
<dbReference type="GO" id="GO:0016740">
    <property type="term" value="F:transferase activity"/>
    <property type="evidence" value="ECO:0007669"/>
    <property type="project" value="UniProtKB-KW"/>
</dbReference>
<dbReference type="RefSeq" id="WP_182169108.1">
    <property type="nucleotide sequence ID" value="NZ_JACFXU010000013.1"/>
</dbReference>
<dbReference type="InterPro" id="IPR029044">
    <property type="entry name" value="Nucleotide-diphossugar_trans"/>
</dbReference>
<feature type="domain" description="Glycosyltransferase 2-like" evidence="1">
    <location>
        <begin position="69"/>
        <end position="160"/>
    </location>
</feature>
<keyword evidence="2" id="KW-0808">Transferase</keyword>
<accession>A0A7W2TUQ9</accession>
<dbReference type="AlphaFoldDB" id="A0A7W2TUQ9"/>
<comment type="caution">
    <text evidence="2">The sequence shown here is derived from an EMBL/GenBank/DDBJ whole genome shotgun (WGS) entry which is preliminary data.</text>
</comment>
<dbReference type="InterPro" id="IPR001173">
    <property type="entry name" value="Glyco_trans_2-like"/>
</dbReference>
<dbReference type="EMBL" id="JACFXU010000013">
    <property type="protein sequence ID" value="MBA6412292.1"/>
    <property type="molecule type" value="Genomic_DNA"/>
</dbReference>
<sequence>MRSIIVTLTTTSKRLSLCRATIFSLVTQEVSPTKVVLNISEEPYLRDDGINYSDSELLSILTKGFDSYHKEMVEIRRVRNTGPYRKLMPTLKNAYGSDIIVTADDDILYGSNWLGKLLEDFDPTKKVIHAARVRGQKKNSLNMLTGYVFWPIVTKKKLMDGDWIVTYGGGAVLCRNWFSHELIDNFDYLKVAPTADDLWYSKICKLSALKVLVVPDALEEINFIHHNDGLGNYNWPIVKGVLARLKYHILDKPLNYYKLVRIGNDIAYDSIENYFLNKD</sequence>
<dbReference type="Proteomes" id="UP000539350">
    <property type="component" value="Unassembled WGS sequence"/>
</dbReference>
<organism evidence="2 3">
    <name type="scientific">Sediminihaliea albiluteola</name>
    <dbReference type="NCBI Taxonomy" id="2758564"/>
    <lineage>
        <taxon>Bacteria</taxon>
        <taxon>Pseudomonadati</taxon>
        <taxon>Pseudomonadota</taxon>
        <taxon>Gammaproteobacteria</taxon>
        <taxon>Cellvibrionales</taxon>
        <taxon>Halieaceae</taxon>
        <taxon>Sediminihaliea</taxon>
    </lineage>
</organism>